<comment type="caution">
    <text evidence="1">The sequence shown here is derived from an EMBL/GenBank/DDBJ whole genome shotgun (WGS) entry which is preliminary data.</text>
</comment>
<evidence type="ECO:0000313" key="2">
    <source>
        <dbReference type="Proteomes" id="UP000242752"/>
    </source>
</evidence>
<organism evidence="1 2">
    <name type="scientific">Staphylococcus rostri</name>
    <dbReference type="NCBI Taxonomy" id="522262"/>
    <lineage>
        <taxon>Bacteria</taxon>
        <taxon>Bacillati</taxon>
        <taxon>Bacillota</taxon>
        <taxon>Bacilli</taxon>
        <taxon>Bacillales</taxon>
        <taxon>Staphylococcaceae</taxon>
        <taxon>Staphylococcus</taxon>
    </lineage>
</organism>
<accession>A0A2K3YX57</accession>
<keyword evidence="2" id="KW-1185">Reference proteome</keyword>
<dbReference type="Proteomes" id="UP000242752">
    <property type="component" value="Unassembled WGS sequence"/>
</dbReference>
<dbReference type="EMBL" id="PPRF01000006">
    <property type="protein sequence ID" value="PNZ30192.1"/>
    <property type="molecule type" value="Genomic_DNA"/>
</dbReference>
<sequence length="95" mass="11454">MVSFSKYGHYSDDDLKYDMNGSIDGYHLYDGIYITDRVWFYMQEKDMDFEDALNALGLNYDEAIADEEDIPKLDEKRQRLMDDPCRFPFEYDEYK</sequence>
<dbReference type="RefSeq" id="WP_103357135.1">
    <property type="nucleotide sequence ID" value="NZ_CP113107.1"/>
</dbReference>
<name>A0A2K3YX57_9STAP</name>
<reference evidence="1 2" key="1">
    <citation type="submission" date="2017-08" db="EMBL/GenBank/DDBJ databases">
        <title>Draft genome sequences of 64 type strains of genus Staph aureus.</title>
        <authorList>
            <person name="Cole K."/>
            <person name="Golubchik T."/>
            <person name="Russell J."/>
            <person name="Foster D."/>
            <person name="Llewelyn M."/>
            <person name="Wilson D."/>
            <person name="Crook D."/>
            <person name="Paul J."/>
        </authorList>
    </citation>
    <scope>NUCLEOTIDE SEQUENCE [LARGE SCALE GENOMIC DNA]</scope>
    <source>
        <strain evidence="1 2">DSM 21968</strain>
    </source>
</reference>
<gene>
    <name evidence="1" type="ORF">CD122_00845</name>
</gene>
<protein>
    <submittedName>
        <fullName evidence="1">Uncharacterized protein</fullName>
    </submittedName>
</protein>
<evidence type="ECO:0000313" key="1">
    <source>
        <dbReference type="EMBL" id="PNZ30192.1"/>
    </source>
</evidence>
<proteinExistence type="predicted"/>
<dbReference type="AlphaFoldDB" id="A0A2K3YX57"/>